<reference evidence="1 2" key="1">
    <citation type="journal article" date="2018" name="BMC Genomics">
        <title>Comparative genomics of the wheat fungal pathogen Pyrenophora tritici-repentis reveals chromosomal variations and genome plasticity.</title>
        <authorList>
            <person name="Moolhuijzen P."/>
            <person name="See P.T."/>
            <person name="Hane J.K."/>
            <person name="Shi G."/>
            <person name="Liu Z."/>
            <person name="Oliver R.P."/>
            <person name="Moffat C.S."/>
        </authorList>
    </citation>
    <scope>NUCLEOTIDE SEQUENCE [LARGE SCALE GENOMIC DNA]</scope>
    <source>
        <strain evidence="1">M4</strain>
    </source>
</reference>
<organism evidence="1 2">
    <name type="scientific">Pyrenophora tritici-repentis</name>
    <dbReference type="NCBI Taxonomy" id="45151"/>
    <lineage>
        <taxon>Eukaryota</taxon>
        <taxon>Fungi</taxon>
        <taxon>Dikarya</taxon>
        <taxon>Ascomycota</taxon>
        <taxon>Pezizomycotina</taxon>
        <taxon>Dothideomycetes</taxon>
        <taxon>Pleosporomycetidae</taxon>
        <taxon>Pleosporales</taxon>
        <taxon>Pleosporineae</taxon>
        <taxon>Pleosporaceae</taxon>
        <taxon>Pyrenophora</taxon>
    </lineage>
</organism>
<dbReference type="RefSeq" id="XP_065963930.1">
    <property type="nucleotide sequence ID" value="XM_066105303.1"/>
</dbReference>
<dbReference type="Proteomes" id="UP000245464">
    <property type="component" value="Chromosome 2"/>
</dbReference>
<gene>
    <name evidence="1" type="ORF">PtrM4_057100</name>
</gene>
<comment type="caution">
    <text evidence="1">The sequence shown here is derived from an EMBL/GenBank/DDBJ whole genome shotgun (WGS) entry which is preliminary data.</text>
</comment>
<protein>
    <submittedName>
        <fullName evidence="1">Uncharacterized protein</fullName>
    </submittedName>
</protein>
<accession>A0A317AH04</accession>
<dbReference type="KEGG" id="ptrr:90955320"/>
<evidence type="ECO:0000313" key="1">
    <source>
        <dbReference type="EMBL" id="KAF7574087.1"/>
    </source>
</evidence>
<evidence type="ECO:0000313" key="2">
    <source>
        <dbReference type="Proteomes" id="UP000245464"/>
    </source>
</evidence>
<dbReference type="GeneID" id="90955320"/>
<proteinExistence type="predicted"/>
<dbReference type="AlphaFoldDB" id="A0A317AH04"/>
<dbReference type="EMBL" id="NQIK02000002">
    <property type="protein sequence ID" value="KAF7574087.1"/>
    <property type="molecule type" value="Genomic_DNA"/>
</dbReference>
<name>A0A317AH04_9PLEO</name>
<sequence>MDEWRKYGPIGVLFDVIASICTPQTRQLLERLQRDEAEAIGVTANIRQLVKPVKTRWNSYFDTFVRAAELHGPIDSYIEFKLKEHSAATAPSRRRKNRELLPAAQPRLYVREGGLSGKDWATITEYIQLLEPFAEATRLLEGRG</sequence>